<feature type="domain" description="Tyr recombinase" evidence="4">
    <location>
        <begin position="222"/>
        <end position="398"/>
    </location>
</feature>
<dbReference type="InterPro" id="IPR025269">
    <property type="entry name" value="SAM-like_dom"/>
</dbReference>
<evidence type="ECO:0000259" key="4">
    <source>
        <dbReference type="PROSITE" id="PS51898"/>
    </source>
</evidence>
<evidence type="ECO:0000313" key="5">
    <source>
        <dbReference type="EMBL" id="PQV47441.1"/>
    </source>
</evidence>
<dbReference type="Pfam" id="PF17293">
    <property type="entry name" value="Arm-DNA-bind_5"/>
    <property type="match status" value="1"/>
</dbReference>
<keyword evidence="3" id="KW-0233">DNA recombination</keyword>
<dbReference type="AlphaFoldDB" id="A0A362XAU9"/>
<dbReference type="Proteomes" id="UP000251545">
    <property type="component" value="Unassembled WGS sequence"/>
</dbReference>
<dbReference type="GO" id="GO:0003677">
    <property type="term" value="F:DNA binding"/>
    <property type="evidence" value="ECO:0007669"/>
    <property type="project" value="UniProtKB-KW"/>
</dbReference>
<dbReference type="InterPro" id="IPR011010">
    <property type="entry name" value="DNA_brk_join_enz"/>
</dbReference>
<keyword evidence="2" id="KW-0238">DNA-binding</keyword>
<gene>
    <name evidence="5" type="ORF">CLV33_107230</name>
</gene>
<evidence type="ECO:0000256" key="2">
    <source>
        <dbReference type="ARBA" id="ARBA00023125"/>
    </source>
</evidence>
<sequence length="419" mass="48631">MEVSRTFSIHFWLNMAKMKGDSVPIYARITVDGKRAEISLKRQIKVTYWDTKSKRTSSRLPEGKALNQYLDQVYAKLLECHKQLSSGFDHVSAKGIKARFLGQDERHKSLLELITYHNKNMTGTLKPGTLKNYFTTENYIKRFLIKKKKVNDIYLKQLSYSFIIEFEQFLRKGQSINKSQPLKNNGIMKHLERLKKLMNLATELEWIDKNPFFRFKLKFNKHEKEFLSKRELELLERTNIQDKGHQIVRDIFVFSCYTGLSYIDVKMLRESNIVKGIDGNYWLYTQREKNGQSVKIPLLDNAWNILKKYSPHPEKSNGLLLPVYSNQKINAYLKGIAGAVGISKKLTFHSARHTFATTVTLSNGVPIETVSKLLGHCRLSTTQVYARVIEEKLSVDMKLLRQKLNESTKKGIGQKIRSL</sequence>
<name>A0A362XAU9_9FLAO</name>
<dbReference type="PANTHER" id="PTHR30349">
    <property type="entry name" value="PHAGE INTEGRASE-RELATED"/>
    <property type="match status" value="1"/>
</dbReference>
<proteinExistence type="inferred from homology"/>
<dbReference type="EMBL" id="PVEO01000007">
    <property type="protein sequence ID" value="PQV47441.1"/>
    <property type="molecule type" value="Genomic_DNA"/>
</dbReference>
<organism evidence="5 6">
    <name type="scientific">Jejuia pallidilutea</name>
    <dbReference type="NCBI Taxonomy" id="504487"/>
    <lineage>
        <taxon>Bacteria</taxon>
        <taxon>Pseudomonadati</taxon>
        <taxon>Bacteroidota</taxon>
        <taxon>Flavobacteriia</taxon>
        <taxon>Flavobacteriales</taxon>
        <taxon>Flavobacteriaceae</taxon>
        <taxon>Jejuia</taxon>
    </lineage>
</organism>
<dbReference type="GO" id="GO:0006310">
    <property type="term" value="P:DNA recombination"/>
    <property type="evidence" value="ECO:0007669"/>
    <property type="project" value="UniProtKB-KW"/>
</dbReference>
<dbReference type="Gene3D" id="1.10.443.10">
    <property type="entry name" value="Intergrase catalytic core"/>
    <property type="match status" value="1"/>
</dbReference>
<dbReference type="InterPro" id="IPR002104">
    <property type="entry name" value="Integrase_catalytic"/>
</dbReference>
<evidence type="ECO:0000256" key="1">
    <source>
        <dbReference type="ARBA" id="ARBA00008857"/>
    </source>
</evidence>
<dbReference type="PANTHER" id="PTHR30349:SF64">
    <property type="entry name" value="PROPHAGE INTEGRASE INTD-RELATED"/>
    <property type="match status" value="1"/>
</dbReference>
<dbReference type="Pfam" id="PF00589">
    <property type="entry name" value="Phage_integrase"/>
    <property type="match status" value="1"/>
</dbReference>
<dbReference type="Gene3D" id="1.10.150.130">
    <property type="match status" value="1"/>
</dbReference>
<evidence type="ECO:0000313" key="6">
    <source>
        <dbReference type="Proteomes" id="UP000251545"/>
    </source>
</evidence>
<dbReference type="InterPro" id="IPR013762">
    <property type="entry name" value="Integrase-like_cat_sf"/>
</dbReference>
<dbReference type="CDD" id="cd01185">
    <property type="entry name" value="INTN1_C_like"/>
    <property type="match status" value="1"/>
</dbReference>
<dbReference type="SUPFAM" id="SSF56349">
    <property type="entry name" value="DNA breaking-rejoining enzymes"/>
    <property type="match status" value="1"/>
</dbReference>
<comment type="similarity">
    <text evidence="1">Belongs to the 'phage' integrase family.</text>
</comment>
<comment type="caution">
    <text evidence="5">The sequence shown here is derived from an EMBL/GenBank/DDBJ whole genome shotgun (WGS) entry which is preliminary data.</text>
</comment>
<dbReference type="InterPro" id="IPR050090">
    <property type="entry name" value="Tyrosine_recombinase_XerCD"/>
</dbReference>
<reference evidence="5 6" key="1">
    <citation type="submission" date="2018-02" db="EMBL/GenBank/DDBJ databases">
        <title>Genomic Encyclopedia of Archaeal and Bacterial Type Strains, Phase II (KMG-II): from individual species to whole genera.</title>
        <authorList>
            <person name="Goeker M."/>
        </authorList>
    </citation>
    <scope>NUCLEOTIDE SEQUENCE [LARGE SCALE GENOMIC DNA]</scope>
    <source>
        <strain evidence="5 6">DSM 21165</strain>
    </source>
</reference>
<accession>A0A362XAU9</accession>
<dbReference type="GO" id="GO:0015074">
    <property type="term" value="P:DNA integration"/>
    <property type="evidence" value="ECO:0007669"/>
    <property type="project" value="InterPro"/>
</dbReference>
<evidence type="ECO:0000256" key="3">
    <source>
        <dbReference type="ARBA" id="ARBA00023172"/>
    </source>
</evidence>
<dbReference type="PROSITE" id="PS51898">
    <property type="entry name" value="TYR_RECOMBINASE"/>
    <property type="match status" value="1"/>
</dbReference>
<dbReference type="InterPro" id="IPR010998">
    <property type="entry name" value="Integrase_recombinase_N"/>
</dbReference>
<protein>
    <submittedName>
        <fullName evidence="5">Site-specific recombinase XerD</fullName>
    </submittedName>
</protein>
<dbReference type="Pfam" id="PF13102">
    <property type="entry name" value="Phage_int_SAM_5"/>
    <property type="match status" value="1"/>
</dbReference>
<dbReference type="InterPro" id="IPR035386">
    <property type="entry name" value="Arm-DNA-bind_5"/>
</dbReference>